<dbReference type="EMBL" id="MG432477">
    <property type="protein sequence ID" value="AWQ61658.1"/>
    <property type="molecule type" value="Genomic_DNA"/>
</dbReference>
<sequence length="94" mass="10660">MDVLLFPIIQKKKNQLNNIVVVQGRINALTCGLQTSFRSLRNGDGQWSSSFLHASSLMGSSAWRCVQQWWTSSCFHGGIWSWSFGQPFLMFLCS</sequence>
<evidence type="ECO:0000313" key="10">
    <source>
        <dbReference type="EMBL" id="AWQ63726.1"/>
    </source>
</evidence>
<dbReference type="Proteomes" id="UP000281246">
    <property type="component" value="Segment"/>
</dbReference>
<reference evidence="1 11" key="8">
    <citation type="journal article" date="2002" name="Virology">
        <title>Ribonucleotide reductase of shrimp white spot syndrome virus (WSSV): expression and enzymatic activity in a baculovirus/insect cell system and WSSV-infected shrimp.</title>
        <authorList>
            <person name="Lin S.T."/>
            <person name="Chang Y.S."/>
            <person name="Wang H.C."/>
            <person name="Tzeng H.F."/>
            <person name="Chang Z.F."/>
            <person name="Lin J.Y."/>
            <person name="Wang C.H."/>
            <person name="Lo C.F."/>
            <person name="Kou G.H."/>
        </authorList>
    </citation>
    <scope>NUCLEOTIDE SEQUENCE [LARGE SCALE GENOMIC DNA]</scope>
    <source>
        <strain evidence="1">Taiwan</strain>
    </source>
</reference>
<evidence type="ECO:0000313" key="3">
    <source>
        <dbReference type="EMBL" id="AWQ60801.1"/>
    </source>
</evidence>
<reference evidence="4" key="11">
    <citation type="submission" date="2017-11" db="EMBL/GenBank/DDBJ databases">
        <authorList>
            <person name="Parrilla Taylor D.P."/>
            <person name="Vibanco-Perez N."/>
            <person name="Duran-Avelar Md.J."/>
            <person name="Gomez-Gil B."/>
            <person name="Llera-Herrera R."/>
            <person name="Vazquez-Juarez R."/>
        </authorList>
    </citation>
    <scope>NUCLEOTIDE SEQUENCE</scope>
    <source>
        <strain evidence="2">AC1</strain>
        <strain evidence="3">ACF2</strain>
        <strain evidence="4">ACF4</strain>
        <strain evidence="5">DVI</strain>
        <strain evidence="6">GVE05</strain>
        <strain evidence="7">JP</strain>
        <strain evidence="9">LC1</strain>
        <strain evidence="8">LC10</strain>
        <strain evidence="10">LG</strain>
    </source>
</reference>
<reference evidence="1" key="4">
    <citation type="submission" date="2001-10" db="EMBL/GenBank/DDBJ databases">
        <authorList>
            <person name="Lo C.-F."/>
            <person name="Kou G.-H."/>
        </authorList>
    </citation>
    <scope>NUCLEOTIDE SEQUENCE</scope>
    <source>
        <strain evidence="1">Taiwan</strain>
    </source>
</reference>
<evidence type="ECO:0000313" key="2">
    <source>
        <dbReference type="EMBL" id="AWQ60387.1"/>
    </source>
</evidence>
<reference evidence="1 11" key="6">
    <citation type="journal article" date="2002" name="Virology">
        <title>Chimeric polypeptide of thymidine kinase and thymidylate kinase of shrimp white spot syndrome virus: thymidine kinase activity of the recombinant protein expressed in a baculovirus/insect cell system.</title>
        <authorList>
            <person name="Tzeng H.F."/>
            <person name="Chang Z.F."/>
            <person name="Peng S.E."/>
            <person name="Wang C.H."/>
            <person name="Lin J.Y."/>
            <person name="Kou G.H."/>
            <person name="Lo C.F."/>
        </authorList>
    </citation>
    <scope>NUCLEOTIDE SEQUENCE [LARGE SCALE GENOMIC DNA]</scope>
    <source>
        <strain evidence="1">Taiwan</strain>
    </source>
</reference>
<reference evidence="11" key="1">
    <citation type="journal article" date="2000" name="Virology">
        <title>Transcriptional analysis of the ribonucleotide reductase genes of shrimp white spot syndrome virus.</title>
        <authorList>
            <person name="Tsai M.F."/>
            <person name="Lo C.F."/>
            <person name="van Hulten M.C."/>
            <person name="Tzeng H.F."/>
            <person name="Chou C.M."/>
            <person name="Huang C.J."/>
            <person name="Wang C.H."/>
            <person name="Lin J.Y."/>
            <person name="Vlak J.M."/>
            <person name="Kou G.H."/>
        </authorList>
    </citation>
    <scope>NUCLEOTIDE SEQUENCE [LARGE SCALE GENOMIC DNA]</scope>
</reference>
<evidence type="ECO:0000313" key="4">
    <source>
        <dbReference type="EMBL" id="AWQ61217.1"/>
    </source>
</evidence>
<reference evidence="1 11" key="10">
    <citation type="journal article" date="2005" name="J. Virol.">
        <title>The unique stacked rings in the nucleocapsid of the white spot syndrome virus virion are formed by the major structural protein VP664, the largest viral structural protein ever found.</title>
        <authorList>
            <person name="Leu J.H."/>
            <person name="Tsai J.M."/>
            <person name="Wang H.C."/>
            <person name="Wang A.H."/>
            <person name="Wang C.H."/>
            <person name="Kou G.H."/>
            <person name="Lo C.F."/>
        </authorList>
    </citation>
    <scope>NUCLEOTIDE SEQUENCE [LARGE SCALE GENOMIC DNA]</scope>
    <source>
        <strain evidence="1">Taiwan</strain>
    </source>
</reference>
<evidence type="ECO:0000313" key="7">
    <source>
        <dbReference type="EMBL" id="AWQ62492.1"/>
    </source>
</evidence>
<dbReference type="EMBL" id="MG432482">
    <property type="protein sequence ID" value="AWQ63726.1"/>
    <property type="molecule type" value="Genomic_DNA"/>
</dbReference>
<organismHost>
    <name type="scientific">Crustacea</name>
    <name type="common">crustaceans</name>
    <dbReference type="NCBI Taxonomy" id="6657"/>
</organismHost>
<reference evidence="1 11" key="2">
    <citation type="journal article" date="2000" name="Virology">
        <title>Identification and characterization of a shrimp white spot syndrome virus (WSSV) gene that encodes a novel chimeric polypeptide of cellular-type thymidine kinase and thymidylate kinase.</title>
        <authorList>
            <person name="Tsai M.F."/>
            <person name="Yu H.T."/>
            <person name="Tzeng H.F."/>
            <person name="Leu J.H."/>
            <person name="Chou C.M."/>
            <person name="Huang C.J."/>
            <person name="Wang C.H."/>
            <person name="Lin J.Y."/>
            <person name="Kou G.H."/>
            <person name="Lo C.F."/>
        </authorList>
    </citation>
    <scope>NUCLEOTIDE SEQUENCE [LARGE SCALE GENOMIC DNA]</scope>
    <source>
        <strain evidence="1">Taiwan</strain>
    </source>
</reference>
<reference evidence="1 11" key="9">
    <citation type="journal article" date="2004" name="J. Virol.">
        <title>Genomic and proteomic analysis of thirty-nine structural proteins of shrimp white spot syndrome virus.</title>
        <authorList>
            <person name="Tsai J.M."/>
            <person name="Wang H.C."/>
            <person name="Leu J.H."/>
            <person name="Hsiao H.H."/>
            <person name="Wang A.H."/>
            <person name="Kou G.H."/>
            <person name="Lo C.F."/>
        </authorList>
    </citation>
    <scope>NUCLEOTIDE SEQUENCE [LARGE SCALE GENOMIC DNA]</scope>
    <source>
        <strain evidence="1">Taiwan</strain>
    </source>
</reference>
<gene>
    <name evidence="4" type="primary">215</name>
</gene>
<reference evidence="4" key="12">
    <citation type="journal article" name="FEMS Microbiol. Lett.">
        <title>Molecular variability and genetic structure of white spot syndrome virus strains from northwest Mexico based on the analysis of genomes.</title>
        <authorList>
            <person name="Parrilla-Taylor D.P."/>
            <person name="Vibanco-Perez N."/>
            <person name="Duran-Avelar M.J."/>
            <person name="Gomez-Gil B."/>
            <person name="Llera-Herrera R."/>
            <person name="Vazquez-Juarez R."/>
        </authorList>
    </citation>
    <scope>NUCLEOTIDE SEQUENCE</scope>
    <source>
        <strain evidence="2">AC1</strain>
        <strain evidence="3">ACF2</strain>
        <strain evidence="4">ACF4</strain>
        <strain evidence="5">DVI</strain>
        <strain evidence="6">GVE05</strain>
        <strain evidence="7">JP</strain>
        <strain evidence="9">LC1</strain>
        <strain evidence="8">LC10</strain>
        <strain evidence="10">LG</strain>
    </source>
</reference>
<proteinExistence type="predicted"/>
<protein>
    <submittedName>
        <fullName evidence="1">WSSV270</fullName>
    </submittedName>
    <submittedName>
        <fullName evidence="4">Wsv215</fullName>
    </submittedName>
</protein>
<dbReference type="EMBL" id="AF440570">
    <property type="protein sequence ID" value="AAL89138.1"/>
    <property type="molecule type" value="Genomic_DNA"/>
</dbReference>
<reference evidence="11" key="3">
    <citation type="journal article" date="2001" name="Virology">
        <title>Cloning, characterization, and phylogenetic analysis of a shrimp white spot syndrome virus gene that encodes a protein kinase.</title>
        <authorList>
            <person name="Liu W.J."/>
            <person name="Yu H.T."/>
            <person name="Peng S.E."/>
            <person name="Chang Y.S."/>
            <person name="Pien H.W."/>
            <person name="Lin C.J."/>
            <person name="Huang C.J."/>
            <person name="Tsai M.F."/>
            <person name="Huang C.J."/>
            <person name="Wang C.H."/>
            <person name="Lin J.Y."/>
            <person name="Lo C.F."/>
            <person name="Kou G.H."/>
        </authorList>
    </citation>
    <scope>NUCLEOTIDE SEQUENCE [LARGE SCALE GENOMIC DNA]</scope>
</reference>
<dbReference type="EMBL" id="MG432480">
    <property type="protein sequence ID" value="AWQ62898.1"/>
    <property type="molecule type" value="Genomic_DNA"/>
</dbReference>
<evidence type="ECO:0000313" key="8">
    <source>
        <dbReference type="EMBL" id="AWQ62898.1"/>
    </source>
</evidence>
<reference evidence="1 11" key="5">
    <citation type="journal article" date="2002" name="Virology">
        <title>Identification of a nucleocapsid protein (VP35) gene of shrimp white spot syndrome virus and characterization of the motif important for targeting VP35 to the nuclei of transfected insect cells.</title>
        <authorList>
            <person name="Chen L.L."/>
            <person name="Leu J.H."/>
            <person name="Huang C.J."/>
            <person name="Chou C.M."/>
            <person name="Chen S.M."/>
            <person name="Wang C.H."/>
            <person name="Lo C.F."/>
            <person name="Kou G.H."/>
        </authorList>
    </citation>
    <scope>NUCLEOTIDE SEQUENCE [LARGE SCALE GENOMIC DNA]</scope>
    <source>
        <strain evidence="1">Taiwan</strain>
    </source>
</reference>
<dbReference type="EMBL" id="MG432475">
    <property type="protein sequence ID" value="AWQ60801.1"/>
    <property type="molecule type" value="Genomic_DNA"/>
</dbReference>
<evidence type="ECO:0000313" key="6">
    <source>
        <dbReference type="EMBL" id="AWQ62112.1"/>
    </source>
</evidence>
<dbReference type="EMBL" id="MG432479">
    <property type="protein sequence ID" value="AWQ62492.1"/>
    <property type="molecule type" value="Genomic_DNA"/>
</dbReference>
<accession>A0A2U9G9Y8</accession>
<dbReference type="EMBL" id="MG432481">
    <property type="protein sequence ID" value="AWQ63325.1"/>
    <property type="molecule type" value="Genomic_DNA"/>
</dbReference>
<dbReference type="EMBL" id="MG432476">
    <property type="protein sequence ID" value="AWQ61217.1"/>
    <property type="molecule type" value="Genomic_DNA"/>
</dbReference>
<evidence type="ECO:0000313" key="11">
    <source>
        <dbReference type="Proteomes" id="UP000281246"/>
    </source>
</evidence>
<organism evidence="4">
    <name type="scientific">White spot syndrome virus</name>
    <name type="common">WSSV</name>
    <name type="synonym">White spot bacilliform virus</name>
    <dbReference type="NCBI Taxonomy" id="92652"/>
    <lineage>
        <taxon>Viruses</taxon>
        <taxon>Viruses incertae sedis</taxon>
        <taxon>Naldaviricetes</taxon>
        <taxon>Nimaviridae</taxon>
        <taxon>Whispovirus</taxon>
        <taxon>White spot syndrome virus</taxon>
    </lineage>
</organism>
<dbReference type="EMBL" id="MG432474">
    <property type="protein sequence ID" value="AWQ60387.1"/>
    <property type="molecule type" value="Genomic_DNA"/>
</dbReference>
<name>A0A2U9G9Y8_WSSV</name>
<evidence type="ECO:0000313" key="9">
    <source>
        <dbReference type="EMBL" id="AWQ63325.1"/>
    </source>
</evidence>
<evidence type="ECO:0000313" key="1">
    <source>
        <dbReference type="EMBL" id="AAL89138.1"/>
    </source>
</evidence>
<dbReference type="EMBL" id="MG432478">
    <property type="protein sequence ID" value="AWQ62112.1"/>
    <property type="molecule type" value="Genomic_DNA"/>
</dbReference>
<evidence type="ECO:0000313" key="5">
    <source>
        <dbReference type="EMBL" id="AWQ61658.1"/>
    </source>
</evidence>
<reference evidence="1 11" key="7">
    <citation type="journal article" date="2002" name="Virology">
        <title>Transcriptional analysis of the DNA polymerase gene of shrimp white spot syndrome virus.</title>
        <authorList>
            <person name="Chen L.L."/>
            <person name="Wang H.C."/>
            <person name="Huang C.J."/>
            <person name="Peng S.E."/>
            <person name="Chen Y.G."/>
            <person name="Lin S.J."/>
            <person name="Chen W.Y."/>
            <person name="Dai C.F."/>
            <person name="Yu H.T."/>
            <person name="Wang C.H."/>
            <person name="Lo C.F."/>
            <person name="Kou G.H."/>
        </authorList>
    </citation>
    <scope>NUCLEOTIDE SEQUENCE [LARGE SCALE GENOMIC DNA]</scope>
    <source>
        <strain evidence="1">Taiwan</strain>
    </source>
</reference>